<dbReference type="CDD" id="cd07067">
    <property type="entry name" value="HP_PGM_like"/>
    <property type="match status" value="1"/>
</dbReference>
<evidence type="ECO:0000256" key="1">
    <source>
        <dbReference type="ARBA" id="ARBA00023152"/>
    </source>
</evidence>
<dbReference type="Gene3D" id="3.40.50.1240">
    <property type="entry name" value="Phosphoglycerate mutase-like"/>
    <property type="match status" value="1"/>
</dbReference>
<organism evidence="3 4">
    <name type="scientific">Sulfobacillus thermotolerans</name>
    <dbReference type="NCBI Taxonomy" id="338644"/>
    <lineage>
        <taxon>Bacteria</taxon>
        <taxon>Bacillati</taxon>
        <taxon>Bacillota</taxon>
        <taxon>Clostridia</taxon>
        <taxon>Eubacteriales</taxon>
        <taxon>Clostridiales Family XVII. Incertae Sedis</taxon>
        <taxon>Sulfobacillus</taxon>
    </lineage>
</organism>
<dbReference type="Proteomes" id="UP000325292">
    <property type="component" value="Chromosome"/>
</dbReference>
<dbReference type="InterPro" id="IPR013078">
    <property type="entry name" value="His_Pase_superF_clade-1"/>
</dbReference>
<dbReference type="SUPFAM" id="SSF53254">
    <property type="entry name" value="Phosphoglycerate mutase-like"/>
    <property type="match status" value="1"/>
</dbReference>
<reference evidence="3 4" key="1">
    <citation type="journal article" date="2019" name="Sci. Rep.">
        <title>Sulfobacillus thermotolerans: new insights into resistance and metabolic capacities of acidophilic chemolithotrophs.</title>
        <authorList>
            <person name="Panyushkina A.E."/>
            <person name="Babenko V.V."/>
            <person name="Nikitina A.S."/>
            <person name="Selezneva O.V."/>
            <person name="Tsaplina I.A."/>
            <person name="Letarova M.A."/>
            <person name="Kostryukova E.S."/>
            <person name="Letarov A.V."/>
        </authorList>
    </citation>
    <scope>NUCLEOTIDE SEQUENCE [LARGE SCALE GENOMIC DNA]</scope>
    <source>
        <strain evidence="3 4">Kr1</strain>
    </source>
</reference>
<dbReference type="InterPro" id="IPR029033">
    <property type="entry name" value="His_PPase_superfam"/>
</dbReference>
<keyword evidence="4" id="KW-1185">Reference proteome</keyword>
<dbReference type="PROSITE" id="PS00175">
    <property type="entry name" value="PG_MUTASE"/>
    <property type="match status" value="1"/>
</dbReference>
<evidence type="ECO:0000313" key="3">
    <source>
        <dbReference type="EMBL" id="AUW95047.1"/>
    </source>
</evidence>
<dbReference type="EMBL" id="CP019454">
    <property type="protein sequence ID" value="AUW95047.1"/>
    <property type="molecule type" value="Genomic_DNA"/>
</dbReference>
<evidence type="ECO:0000313" key="4">
    <source>
        <dbReference type="Proteomes" id="UP000325292"/>
    </source>
</evidence>
<dbReference type="InterPro" id="IPR001345">
    <property type="entry name" value="PG/BPGM_mutase_AS"/>
</dbReference>
<evidence type="ECO:0000256" key="2">
    <source>
        <dbReference type="ARBA" id="ARBA00023235"/>
    </source>
</evidence>
<dbReference type="InterPro" id="IPR050275">
    <property type="entry name" value="PGM_Phosphatase"/>
</dbReference>
<dbReference type="Pfam" id="PF00300">
    <property type="entry name" value="His_Phos_1"/>
    <property type="match status" value="1"/>
</dbReference>
<accession>A0ABM6RV13</accession>
<protein>
    <submittedName>
        <fullName evidence="3">Histidine phosphatase family protein</fullName>
    </submittedName>
</protein>
<proteinExistence type="predicted"/>
<keyword evidence="1" id="KW-0324">Glycolysis</keyword>
<dbReference type="PANTHER" id="PTHR48100:SF1">
    <property type="entry name" value="HISTIDINE PHOSPHATASE FAMILY PROTEIN-RELATED"/>
    <property type="match status" value="1"/>
</dbReference>
<name>A0ABM6RV13_9FIRM</name>
<keyword evidence="2" id="KW-0413">Isomerase</keyword>
<gene>
    <name evidence="3" type="ORF">BXT84_14695</name>
</gene>
<dbReference type="SMART" id="SM00855">
    <property type="entry name" value="PGAM"/>
    <property type="match status" value="1"/>
</dbReference>
<dbReference type="PANTHER" id="PTHR48100">
    <property type="entry name" value="BROAD-SPECIFICITY PHOSPHATASE YOR283W-RELATED"/>
    <property type="match status" value="1"/>
</dbReference>
<sequence length="206" mass="22808">MPSFADIILIRHGESEANAAGRFACRSWDPALTATGRAQAQQLAHQWHNAPIRYLVTSPLLRAQETLAPLAQDHDLTPVILPDLAEVNLGQWDGKRLRDLEEAESPSFIAWRQDPDRNPPPGGESIRAVGQRVLNALAHFVEPRERHTLTIAATHADCIKGAVMLIMNAEGPMARRLVVPNAGHVVLRWYETGVWTMVFADPRVPS</sequence>